<evidence type="ECO:0000256" key="1">
    <source>
        <dbReference type="ARBA" id="ARBA00004141"/>
    </source>
</evidence>
<feature type="transmembrane region" description="Helical" evidence="6">
    <location>
        <begin position="449"/>
        <end position="480"/>
    </location>
</feature>
<dbReference type="Pfam" id="PF00854">
    <property type="entry name" value="PTR2"/>
    <property type="match status" value="1"/>
</dbReference>
<name>A0A6J1CR11_MOMCH</name>
<keyword evidence="5 6" id="KW-0472">Membrane</keyword>
<dbReference type="OrthoDB" id="8904098at2759"/>
<feature type="transmembrane region" description="Helical" evidence="6">
    <location>
        <begin position="492"/>
        <end position="512"/>
    </location>
</feature>
<evidence type="ECO:0000256" key="4">
    <source>
        <dbReference type="ARBA" id="ARBA00022989"/>
    </source>
</evidence>
<dbReference type="InterPro" id="IPR036259">
    <property type="entry name" value="MFS_trans_sf"/>
</dbReference>
<feature type="transmembrane region" description="Helical" evidence="6">
    <location>
        <begin position="180"/>
        <end position="202"/>
    </location>
</feature>
<comment type="subcellular location">
    <subcellularLocation>
        <location evidence="1">Membrane</location>
        <topology evidence="1">Multi-pass membrane protein</topology>
    </subcellularLocation>
</comment>
<feature type="transmembrane region" description="Helical" evidence="6">
    <location>
        <begin position="62"/>
        <end position="82"/>
    </location>
</feature>
<keyword evidence="4 6" id="KW-1133">Transmembrane helix</keyword>
<feature type="transmembrane region" description="Helical" evidence="6">
    <location>
        <begin position="327"/>
        <end position="348"/>
    </location>
</feature>
<reference evidence="8" key="1">
    <citation type="submission" date="2025-08" db="UniProtKB">
        <authorList>
            <consortium name="RefSeq"/>
        </authorList>
    </citation>
    <scope>IDENTIFICATION</scope>
    <source>
        <strain evidence="8">OHB3-1</strain>
    </source>
</reference>
<evidence type="ECO:0000256" key="6">
    <source>
        <dbReference type="SAM" id="Phobius"/>
    </source>
</evidence>
<feature type="transmembrane region" description="Helical" evidence="6">
    <location>
        <begin position="368"/>
        <end position="388"/>
    </location>
</feature>
<gene>
    <name evidence="8" type="primary">LOC111013958</name>
</gene>
<keyword evidence="7" id="KW-1185">Reference proteome</keyword>
<dbReference type="GeneID" id="111013958"/>
<comment type="similarity">
    <text evidence="2">Belongs to the major facilitator superfamily. Proton-dependent oligopeptide transporter (POT/PTR) (TC 2.A.17) family.</text>
</comment>
<sequence length="578" mass="63919">MGIICGLGNENGEKKEAKRGGSRAAVFVCVTEGLENMAFVSLALSLVTYFSGYMNFSLTKSATTLTNFMGTTFLLTLLGGFISDTYLSRFKTCLIFASIEFMGYGLLTAQAHFRELRPAPCKGAVARECEAADGGQEAILYLGIYLIALGTSGVKSALPALGADQFDGGDPAEAGKLSSFFNWFLFSLTTGSIVGLTLIVWINTDVGWDWAFVVCSLAVVAAIVAVCSGKKFYRNNAPKGSPIQRIFQVFVASIRNRKLPLPKNADELHEIRDKEAAMPYEILEKTDQFRFLDRAAIIRNYTSASMAAEQQGPWRLCTVTQVEETKILIRMLPIIVSTIFMATCMAQLQTFSIQQSITMDSNFLGFKIPGPSVPVIPLLFMCFLIPFYERVFVPLARKITGIPTGIRHLQRIGIGLVLTAASMAIAGFVETRRKNIAIEHDMVDSEEPLPMSVFWLSFQFCIFGMGDMFTLVGLLEFFYAESSAGMKSLSTAIAWCSIAFGYFTSTVVVEVVNKASGGWLESNNLNRDKLNYFYWLLSVLSVLNFGFYLMCASWYRYKNVEILQNDTEEEKDDIARGA</sequence>
<dbReference type="SUPFAM" id="SSF103473">
    <property type="entry name" value="MFS general substrate transporter"/>
    <property type="match status" value="1"/>
</dbReference>
<evidence type="ECO:0000256" key="2">
    <source>
        <dbReference type="ARBA" id="ARBA00005982"/>
    </source>
</evidence>
<evidence type="ECO:0000256" key="5">
    <source>
        <dbReference type="ARBA" id="ARBA00023136"/>
    </source>
</evidence>
<feature type="transmembrane region" description="Helical" evidence="6">
    <location>
        <begin position="532"/>
        <end position="555"/>
    </location>
</feature>
<dbReference type="KEGG" id="mcha:111013958"/>
<dbReference type="RefSeq" id="XP_022144215.1">
    <property type="nucleotide sequence ID" value="XM_022288523.1"/>
</dbReference>
<dbReference type="PANTHER" id="PTHR11654">
    <property type="entry name" value="OLIGOPEPTIDE TRANSPORTER-RELATED"/>
    <property type="match status" value="1"/>
</dbReference>
<dbReference type="Proteomes" id="UP000504603">
    <property type="component" value="Unplaced"/>
</dbReference>
<organism evidence="7 8">
    <name type="scientific">Momordica charantia</name>
    <name type="common">Bitter gourd</name>
    <name type="synonym">Balsam pear</name>
    <dbReference type="NCBI Taxonomy" id="3673"/>
    <lineage>
        <taxon>Eukaryota</taxon>
        <taxon>Viridiplantae</taxon>
        <taxon>Streptophyta</taxon>
        <taxon>Embryophyta</taxon>
        <taxon>Tracheophyta</taxon>
        <taxon>Spermatophyta</taxon>
        <taxon>Magnoliopsida</taxon>
        <taxon>eudicotyledons</taxon>
        <taxon>Gunneridae</taxon>
        <taxon>Pentapetalae</taxon>
        <taxon>rosids</taxon>
        <taxon>fabids</taxon>
        <taxon>Cucurbitales</taxon>
        <taxon>Cucurbitaceae</taxon>
        <taxon>Momordiceae</taxon>
        <taxon>Momordica</taxon>
    </lineage>
</organism>
<evidence type="ECO:0000313" key="8">
    <source>
        <dbReference type="RefSeq" id="XP_022144215.1"/>
    </source>
</evidence>
<keyword evidence="3 6" id="KW-0812">Transmembrane</keyword>
<dbReference type="AlphaFoldDB" id="A0A6J1CR11"/>
<dbReference type="GO" id="GO:0022857">
    <property type="term" value="F:transmembrane transporter activity"/>
    <property type="evidence" value="ECO:0007669"/>
    <property type="project" value="InterPro"/>
</dbReference>
<evidence type="ECO:0000256" key="3">
    <source>
        <dbReference type="ARBA" id="ARBA00022692"/>
    </source>
</evidence>
<protein>
    <submittedName>
        <fullName evidence="8">Protein NRT1/ PTR FAMILY 4.5-like isoform X1</fullName>
    </submittedName>
</protein>
<dbReference type="Gene3D" id="1.20.1250.20">
    <property type="entry name" value="MFS general substrate transporter like domains"/>
    <property type="match status" value="1"/>
</dbReference>
<dbReference type="InterPro" id="IPR000109">
    <property type="entry name" value="POT_fam"/>
</dbReference>
<feature type="transmembrane region" description="Helical" evidence="6">
    <location>
        <begin position="208"/>
        <end position="229"/>
    </location>
</feature>
<dbReference type="GO" id="GO:0016020">
    <property type="term" value="C:membrane"/>
    <property type="evidence" value="ECO:0007669"/>
    <property type="project" value="UniProtKB-SubCell"/>
</dbReference>
<feature type="transmembrane region" description="Helical" evidence="6">
    <location>
        <begin position="409"/>
        <end position="429"/>
    </location>
</feature>
<evidence type="ECO:0000313" key="7">
    <source>
        <dbReference type="Proteomes" id="UP000504603"/>
    </source>
</evidence>
<accession>A0A6J1CR11</accession>
<feature type="transmembrane region" description="Helical" evidence="6">
    <location>
        <begin position="24"/>
        <end position="50"/>
    </location>
</feature>
<proteinExistence type="inferred from homology"/>